<dbReference type="Proteomes" id="UP000267606">
    <property type="component" value="Unassembled WGS sequence"/>
</dbReference>
<sequence length="78" mass="8597">MDSTAASKDNGHGIKKRLDWLKCIGGGGDRNAWGQGGGSQSSSPWRYELYRNLYRIIGNDQSLRELGCGRLLEHLSTS</sequence>
<reference evidence="3" key="1">
    <citation type="submission" date="2016-06" db="UniProtKB">
        <authorList>
            <consortium name="WormBaseParasite"/>
        </authorList>
    </citation>
    <scope>IDENTIFICATION</scope>
</reference>
<dbReference type="WBParaSite" id="OFLC_0000531601-mRNA-1">
    <property type="protein sequence ID" value="OFLC_0000531601-mRNA-1"/>
    <property type="gene ID" value="OFLC_0000531601"/>
</dbReference>
<protein>
    <submittedName>
        <fullName evidence="3">ORF2</fullName>
    </submittedName>
</protein>
<evidence type="ECO:0000313" key="1">
    <source>
        <dbReference type="EMBL" id="VDO42732.1"/>
    </source>
</evidence>
<gene>
    <name evidence="1" type="ORF">OFLC_LOCUS5317</name>
</gene>
<evidence type="ECO:0000313" key="2">
    <source>
        <dbReference type="Proteomes" id="UP000267606"/>
    </source>
</evidence>
<dbReference type="AlphaFoldDB" id="A0A183HCV5"/>
<reference evidence="1 2" key="2">
    <citation type="submission" date="2018-11" db="EMBL/GenBank/DDBJ databases">
        <authorList>
            <consortium name="Pathogen Informatics"/>
        </authorList>
    </citation>
    <scope>NUCLEOTIDE SEQUENCE [LARGE SCALE GENOMIC DNA]</scope>
</reference>
<accession>A0A183HCV5</accession>
<dbReference type="EMBL" id="UZAJ01004505">
    <property type="protein sequence ID" value="VDO42732.1"/>
    <property type="molecule type" value="Genomic_DNA"/>
</dbReference>
<proteinExistence type="predicted"/>
<evidence type="ECO:0000313" key="3">
    <source>
        <dbReference type="WBParaSite" id="OFLC_0000531601-mRNA-1"/>
    </source>
</evidence>
<name>A0A183HCV5_9BILA</name>
<organism evidence="3">
    <name type="scientific">Onchocerca flexuosa</name>
    <dbReference type="NCBI Taxonomy" id="387005"/>
    <lineage>
        <taxon>Eukaryota</taxon>
        <taxon>Metazoa</taxon>
        <taxon>Ecdysozoa</taxon>
        <taxon>Nematoda</taxon>
        <taxon>Chromadorea</taxon>
        <taxon>Rhabditida</taxon>
        <taxon>Spirurina</taxon>
        <taxon>Spiruromorpha</taxon>
        <taxon>Filarioidea</taxon>
        <taxon>Onchocercidae</taxon>
        <taxon>Onchocerca</taxon>
    </lineage>
</organism>
<keyword evidence="2" id="KW-1185">Reference proteome</keyword>